<organism evidence="9 10">
    <name type="scientific">Schistosoma mansoni</name>
    <name type="common">Blood fluke</name>
    <dbReference type="NCBI Taxonomy" id="6183"/>
    <lineage>
        <taxon>Eukaryota</taxon>
        <taxon>Metazoa</taxon>
        <taxon>Spiralia</taxon>
        <taxon>Lophotrochozoa</taxon>
        <taxon>Platyhelminthes</taxon>
        <taxon>Trematoda</taxon>
        <taxon>Digenea</taxon>
        <taxon>Strigeidida</taxon>
        <taxon>Schistosomatoidea</taxon>
        <taxon>Schistosomatidae</taxon>
        <taxon>Schistosoma</taxon>
    </lineage>
</organism>
<dbReference type="Gene3D" id="6.10.140.1450">
    <property type="match status" value="1"/>
</dbReference>
<dbReference type="PANTHER" id="PTHR12949:SF0">
    <property type="entry name" value="DNA-DIRECTED RNA POLYMERASE III SUBUNIT RPC3"/>
    <property type="match status" value="1"/>
</dbReference>
<proteinExistence type="inferred from homology"/>
<comment type="subcellular location">
    <subcellularLocation>
        <location evidence="1 5">Nucleus</location>
    </subcellularLocation>
</comment>
<dbReference type="Pfam" id="PF08221">
    <property type="entry name" value="HTH_9"/>
    <property type="match status" value="1"/>
</dbReference>
<keyword evidence="2 5" id="KW-0240">DNA-directed RNA polymerase</keyword>
<keyword evidence="9" id="KW-1185">Reference proteome</keyword>
<dbReference type="Gene3D" id="1.10.10.10">
    <property type="entry name" value="Winged helix-like DNA-binding domain superfamily/Winged helix DNA-binding domain"/>
    <property type="match status" value="3"/>
</dbReference>
<evidence type="ECO:0000313" key="9">
    <source>
        <dbReference type="Proteomes" id="UP000008854"/>
    </source>
</evidence>
<keyword evidence="4 5" id="KW-0539">Nucleus</keyword>
<evidence type="ECO:0000259" key="7">
    <source>
        <dbReference type="Pfam" id="PF08221"/>
    </source>
</evidence>
<evidence type="ECO:0000313" key="10">
    <source>
        <dbReference type="WBParaSite" id="Smp_146110.1"/>
    </source>
</evidence>
<dbReference type="GO" id="GO:0005666">
    <property type="term" value="C:RNA polymerase III complex"/>
    <property type="evidence" value="ECO:0007669"/>
    <property type="project" value="UniProtKB-UniRule"/>
</dbReference>
<dbReference type="STRING" id="6183.A0A3Q0KP60"/>
<dbReference type="GO" id="GO:0003697">
    <property type="term" value="F:single-stranded DNA binding"/>
    <property type="evidence" value="ECO:0007669"/>
    <property type="project" value="UniProtKB-UniRule"/>
</dbReference>
<feature type="domain" description="RNA polymerase III subunit RPC82-related helix-turn-helix" evidence="7">
    <location>
        <begin position="11"/>
        <end position="65"/>
    </location>
</feature>
<evidence type="ECO:0000256" key="5">
    <source>
        <dbReference type="RuleBase" id="RU367076"/>
    </source>
</evidence>
<accession>A0A3Q0KP60</accession>
<comment type="function">
    <text evidence="5">DNA-dependent RNA polymerase catalyzes the transcription of DNA into RNA using the four ribonucleoside triphosphates as substrates. Specific core component of RNA polymerase III which synthesizes small RNAs, such as 5S rRNA and tRNAs.</text>
</comment>
<dbReference type="InParanoid" id="A0A3Q0KP60"/>
<keyword evidence="3 5" id="KW-0804">Transcription</keyword>
<dbReference type="Proteomes" id="UP000008854">
    <property type="component" value="Unassembled WGS sequence"/>
</dbReference>
<dbReference type="WBParaSite" id="Smp_146110.1">
    <property type="protein sequence ID" value="Smp_146110.1"/>
    <property type="gene ID" value="Smp_146110"/>
</dbReference>
<dbReference type="InterPro" id="IPR036388">
    <property type="entry name" value="WH-like_DNA-bd_sf"/>
</dbReference>
<protein>
    <recommendedName>
        <fullName evidence="5">DNA-directed RNA polymerase III subunit RPC3</fullName>
        <shortName evidence="5">RNA polymerase III subunit C3</shortName>
    </recommendedName>
</protein>
<comment type="similarity">
    <text evidence="5">Belongs to the eukaryotic RPC3/POLR3C RNA polymerase subunit family.</text>
</comment>
<name>A0A3Q0KP60_SCHMA</name>
<evidence type="ECO:0000256" key="4">
    <source>
        <dbReference type="ARBA" id="ARBA00023242"/>
    </source>
</evidence>
<evidence type="ECO:0000256" key="2">
    <source>
        <dbReference type="ARBA" id="ARBA00022478"/>
    </source>
</evidence>
<evidence type="ECO:0000256" key="3">
    <source>
        <dbReference type="ARBA" id="ARBA00023163"/>
    </source>
</evidence>
<dbReference type="InterPro" id="IPR039748">
    <property type="entry name" value="RPC3"/>
</dbReference>
<dbReference type="AlphaFoldDB" id="A0A3Q0KP60"/>
<dbReference type="Pfam" id="PF22536">
    <property type="entry name" value="WHD_POLR3C"/>
    <property type="match status" value="1"/>
</dbReference>
<dbReference type="PANTHER" id="PTHR12949">
    <property type="entry name" value="RNA POLYMERASE III DNA DIRECTED -RELATED"/>
    <property type="match status" value="1"/>
</dbReference>
<comment type="subunit">
    <text evidence="5">Component of the RNA polymerase III (Pol III) complex consisting of 17 subunits.</text>
</comment>
<feature type="compositionally biased region" description="Low complexity" evidence="6">
    <location>
        <begin position="499"/>
        <end position="509"/>
    </location>
</feature>
<evidence type="ECO:0000256" key="1">
    <source>
        <dbReference type="ARBA" id="ARBA00004123"/>
    </source>
</evidence>
<evidence type="ECO:0000256" key="6">
    <source>
        <dbReference type="SAM" id="MobiDB-lite"/>
    </source>
</evidence>
<reference evidence="10" key="2">
    <citation type="submission" date="2018-12" db="UniProtKB">
        <authorList>
            <consortium name="WormBaseParasite"/>
        </authorList>
    </citation>
    <scope>IDENTIFICATION</scope>
    <source>
        <strain evidence="10">Puerto Rican</strain>
    </source>
</reference>
<dbReference type="InterPro" id="IPR013197">
    <property type="entry name" value="RNA_pol_III_RPC82-rel_HTH"/>
</dbReference>
<reference evidence="9" key="1">
    <citation type="journal article" date="2012" name="PLoS Negl. Trop. Dis.">
        <title>A systematically improved high quality genome and transcriptome of the human blood fluke Schistosoma mansoni.</title>
        <authorList>
            <person name="Protasio A.V."/>
            <person name="Tsai I.J."/>
            <person name="Babbage A."/>
            <person name="Nichol S."/>
            <person name="Hunt M."/>
            <person name="Aslett M.A."/>
            <person name="De Silva N."/>
            <person name="Velarde G.S."/>
            <person name="Anderson T.J."/>
            <person name="Clark R.C."/>
            <person name="Davidson C."/>
            <person name="Dillon G.P."/>
            <person name="Holroyd N.E."/>
            <person name="LoVerde P.T."/>
            <person name="Lloyd C."/>
            <person name="McQuillan J."/>
            <person name="Oliveira G."/>
            <person name="Otto T.D."/>
            <person name="Parker-Manuel S.J."/>
            <person name="Quail M.A."/>
            <person name="Wilson R.A."/>
            <person name="Zerlotini A."/>
            <person name="Dunne D.W."/>
            <person name="Berriman M."/>
        </authorList>
    </citation>
    <scope>NUCLEOTIDE SEQUENCE [LARGE SCALE GENOMIC DNA]</scope>
    <source>
        <strain evidence="9">Puerto Rican</strain>
    </source>
</reference>
<evidence type="ECO:0000259" key="8">
    <source>
        <dbReference type="Pfam" id="PF22536"/>
    </source>
</evidence>
<feature type="region of interest" description="Disordered" evidence="6">
    <location>
        <begin position="499"/>
        <end position="520"/>
    </location>
</feature>
<feature type="domain" description="DNA-directed RNA polymerase III subunit RPC3 winged-helix" evidence="8">
    <location>
        <begin position="366"/>
        <end position="442"/>
    </location>
</feature>
<dbReference type="InterPro" id="IPR055207">
    <property type="entry name" value="POLR3C_WHD"/>
</dbReference>
<sequence>MSDTASEYACYILNKYFGEAATVSTHILCVKGSSSLSEILRDSHKKLHPSRVCKCLISLVRHSMLNIQKDLILKYSLNYERIFFVPRLPLFCKLVFHYYGKVAEQAMIYFSMFGRGSLSDLLVHCVKKHLNRKLPVEEQHSYVEALGTTVTTLVKTNVLQIVNPKLWSVESNKETNVSAAPPRTGEAPVHVNVSESEMQMPKDDICEALHNYISSGFVNWPIANERNNEPVRKRAKRYDESSELVKSLKLVVCPNIQTLETMWRDRLICQLASEKLGEICGDILSHLLCIATAANRGTGITSPESGAVSRSELLRSMRTVPDHISSYISLLIDDEVKFLLQQPGLAGYMYTCPYKYVIKQLFIKNVEYIIQVLFESNGLRIFRFLLLAGPSNLEEIERKVLLPQSDFRRILPRMVSMGFITTTELSRTKEYTADTIFCLYSINLLQVARLVIELSQHEVFRISLRRDYEFSQKSRLIEQRYRIETLILQHQTKLNECNESSSSASLNDSNDSESQHKESIESLKSSITPAELNQLTVLSNKLSKLINCEYKCHTAWFVADLFLRLHS</sequence>